<comment type="catalytic activity">
    <reaction evidence="10">
        <text>UDP-2-N,3-O-bis[(3R)-3-hydroxytetradecanoyl]-alpha-D-glucosamine + H2O = 2-N,3-O-bis[(3R)-3-hydroxytetradecanoyl]-alpha-D-glucosaminyl 1-phosphate + UMP + 2 H(+)</text>
        <dbReference type="Rhea" id="RHEA:25213"/>
        <dbReference type="ChEBI" id="CHEBI:15377"/>
        <dbReference type="ChEBI" id="CHEBI:15378"/>
        <dbReference type="ChEBI" id="CHEBI:57865"/>
        <dbReference type="ChEBI" id="CHEBI:57957"/>
        <dbReference type="ChEBI" id="CHEBI:78847"/>
        <dbReference type="EC" id="3.6.1.54"/>
    </reaction>
</comment>
<evidence type="ECO:0000313" key="12">
    <source>
        <dbReference type="EMBL" id="SSY71168.1"/>
    </source>
</evidence>
<feature type="binding site" evidence="10">
    <location>
        <position position="10"/>
    </location>
    <ligand>
        <name>Mn(2+)</name>
        <dbReference type="ChEBI" id="CHEBI:29035"/>
        <label>1</label>
    </ligand>
</feature>
<feature type="binding site" evidence="10">
    <location>
        <begin position="78"/>
        <end position="79"/>
    </location>
    <ligand>
        <name>substrate</name>
    </ligand>
</feature>
<dbReference type="GO" id="GO:0009245">
    <property type="term" value="P:lipid A biosynthetic process"/>
    <property type="evidence" value="ECO:0007669"/>
    <property type="project" value="UniProtKB-UniRule"/>
</dbReference>
<comment type="function">
    <text evidence="10">Hydrolyzes the pyrophosphate bond of UDP-2,3-diacylglucosamine to yield 2,3-diacylglucosamine 1-phosphate (lipid X) and UMP by catalyzing the attack of water at the alpha-P atom. Involved in the biosynthesis of lipid A, a phosphorylated glycolipid that anchors the lipopolysaccharide to the outer membrane of the cell.</text>
</comment>
<evidence type="ECO:0000256" key="1">
    <source>
        <dbReference type="ARBA" id="ARBA00022475"/>
    </source>
</evidence>
<keyword evidence="7 10" id="KW-0443">Lipid metabolism</keyword>
<dbReference type="PANTHER" id="PTHR34990:SF1">
    <property type="entry name" value="UDP-2,3-DIACYLGLUCOSAMINE HYDROLASE"/>
    <property type="match status" value="1"/>
</dbReference>
<dbReference type="InterPro" id="IPR010138">
    <property type="entry name" value="UDP-diacylglucosamine_Hdrlase"/>
</dbReference>
<comment type="subcellular location">
    <subcellularLocation>
        <location evidence="10">Cell inner membrane</location>
        <topology evidence="10">Peripheral membrane protein</topology>
        <orientation evidence="10">Cytoplasmic side</orientation>
    </subcellularLocation>
</comment>
<dbReference type="Gene3D" id="3.60.21.10">
    <property type="match status" value="1"/>
</dbReference>
<evidence type="ECO:0000313" key="13">
    <source>
        <dbReference type="Proteomes" id="UP000254209"/>
    </source>
</evidence>
<feature type="binding site" evidence="10">
    <location>
        <position position="8"/>
    </location>
    <ligand>
        <name>Mn(2+)</name>
        <dbReference type="ChEBI" id="CHEBI:29035"/>
        <label>1</label>
    </ligand>
</feature>
<keyword evidence="6 10" id="KW-0378">Hydrolase</keyword>
<evidence type="ECO:0000259" key="11">
    <source>
        <dbReference type="Pfam" id="PF00149"/>
    </source>
</evidence>
<dbReference type="HAMAP" id="MF_00575">
    <property type="entry name" value="LpxH"/>
    <property type="match status" value="1"/>
</dbReference>
<comment type="caution">
    <text evidence="10">Lacks conserved residue(s) required for the propagation of feature annotation.</text>
</comment>
<organism evidence="12 13">
    <name type="scientific">Alysiella crassa</name>
    <dbReference type="NCBI Taxonomy" id="153491"/>
    <lineage>
        <taxon>Bacteria</taxon>
        <taxon>Pseudomonadati</taxon>
        <taxon>Pseudomonadota</taxon>
        <taxon>Betaproteobacteria</taxon>
        <taxon>Neisseriales</taxon>
        <taxon>Neisseriaceae</taxon>
        <taxon>Alysiella</taxon>
    </lineage>
</organism>
<keyword evidence="4 10" id="KW-0441">Lipid A biosynthesis</keyword>
<dbReference type="EC" id="3.6.1.54" evidence="10"/>
<keyword evidence="5 10" id="KW-0479">Metal-binding</keyword>
<evidence type="ECO:0000256" key="4">
    <source>
        <dbReference type="ARBA" id="ARBA00022556"/>
    </source>
</evidence>
<dbReference type="UniPathway" id="UPA00359">
    <property type="reaction ID" value="UER00480"/>
</dbReference>
<dbReference type="CDD" id="cd07398">
    <property type="entry name" value="MPP_YbbF-LpxH"/>
    <property type="match status" value="1"/>
</dbReference>
<keyword evidence="8 10" id="KW-0472">Membrane</keyword>
<feature type="binding site" evidence="10">
    <location>
        <position position="121"/>
    </location>
    <ligand>
        <name>substrate</name>
    </ligand>
</feature>
<comment type="similarity">
    <text evidence="10">Belongs to the LpxH family.</text>
</comment>
<gene>
    <name evidence="10 12" type="primary">lpxH</name>
    <name evidence="12" type="ORF">NCTC10283_01308</name>
</gene>
<protein>
    <recommendedName>
        <fullName evidence="10">UDP-2,3-diacylglucosamine hydrolase</fullName>
        <ecNumber evidence="10">3.6.1.54</ecNumber>
    </recommendedName>
    <alternativeName>
        <fullName evidence="10">UDP-2,3-diacylglucosamine diphosphatase</fullName>
    </alternativeName>
</protein>
<accession>A0A376BNC2</accession>
<dbReference type="InterPro" id="IPR029052">
    <property type="entry name" value="Metallo-depent_PP-like"/>
</dbReference>
<feature type="binding site" evidence="10">
    <location>
        <position position="198"/>
    </location>
    <ligand>
        <name>Mn(2+)</name>
        <dbReference type="ChEBI" id="CHEBI:29035"/>
        <label>1</label>
    </ligand>
</feature>
<dbReference type="GO" id="GO:0030145">
    <property type="term" value="F:manganese ion binding"/>
    <property type="evidence" value="ECO:0007669"/>
    <property type="project" value="UniProtKB-UniRule"/>
</dbReference>
<dbReference type="RefSeq" id="WP_034294896.1">
    <property type="nucleotide sequence ID" value="NZ_CP091519.2"/>
</dbReference>
<proteinExistence type="inferred from homology"/>
<evidence type="ECO:0000256" key="3">
    <source>
        <dbReference type="ARBA" id="ARBA00022519"/>
    </source>
</evidence>
<dbReference type="OrthoDB" id="9783283at2"/>
<keyword evidence="1 10" id="KW-1003">Cell membrane</keyword>
<keyword evidence="9 10" id="KW-0464">Manganese</keyword>
<evidence type="ECO:0000256" key="6">
    <source>
        <dbReference type="ARBA" id="ARBA00022801"/>
    </source>
</evidence>
<feature type="binding site" evidence="10">
    <location>
        <position position="113"/>
    </location>
    <ligand>
        <name>Mn(2+)</name>
        <dbReference type="ChEBI" id="CHEBI:29035"/>
        <label>2</label>
    </ligand>
</feature>
<keyword evidence="2 10" id="KW-0444">Lipid biosynthesis</keyword>
<reference evidence="12 13" key="1">
    <citation type="submission" date="2018-06" db="EMBL/GenBank/DDBJ databases">
        <authorList>
            <consortium name="Pathogen Informatics"/>
            <person name="Doyle S."/>
        </authorList>
    </citation>
    <scope>NUCLEOTIDE SEQUENCE [LARGE SCALE GENOMIC DNA]</scope>
    <source>
        <strain evidence="12 13">NCTC10283</strain>
    </source>
</reference>
<keyword evidence="13" id="KW-1185">Reference proteome</keyword>
<comment type="cofactor">
    <cofactor evidence="10">
        <name>Mn(2+)</name>
        <dbReference type="ChEBI" id="CHEBI:29035"/>
    </cofactor>
    <text evidence="10">Binds 2 Mn(2+) ions per subunit in a binuclear metal center.</text>
</comment>
<sequence>MQTLFIADLHLSDHTPSLNALFARFLREQTGKVAALYILGDLFEAWTGDDDDSQTAQQVAEQIRDFAQFAPVYFIAGNRDFVLGKQYASRANMQILPEQSMISLHGKRILLTHGDELCTDDVQYLRYRKIIRNPLLLKILLCLPFRKRKQIAEQIRSKSRQRKLNEQNYAISDATASGIQAACEHNRALDVLIHGHTHRQNIHYHQIFGREIARYVLPDWYDDVGGYLAVDEQGFAFHTLLS</sequence>
<dbReference type="SUPFAM" id="SSF56300">
    <property type="entry name" value="Metallo-dependent phosphatases"/>
    <property type="match status" value="1"/>
</dbReference>
<evidence type="ECO:0000256" key="8">
    <source>
        <dbReference type="ARBA" id="ARBA00023136"/>
    </source>
</evidence>
<feature type="binding site" evidence="10">
    <location>
        <position position="41"/>
    </location>
    <ligand>
        <name>Mn(2+)</name>
        <dbReference type="ChEBI" id="CHEBI:29035"/>
        <label>2</label>
    </ligand>
</feature>
<feature type="binding site" evidence="10">
    <location>
        <position position="78"/>
    </location>
    <ligand>
        <name>Mn(2+)</name>
        <dbReference type="ChEBI" id="CHEBI:29035"/>
        <label>2</label>
    </ligand>
</feature>
<dbReference type="GO" id="GO:0019897">
    <property type="term" value="C:extrinsic component of plasma membrane"/>
    <property type="evidence" value="ECO:0007669"/>
    <property type="project" value="UniProtKB-UniRule"/>
</dbReference>
<evidence type="ECO:0000256" key="2">
    <source>
        <dbReference type="ARBA" id="ARBA00022516"/>
    </source>
</evidence>
<dbReference type="PANTHER" id="PTHR34990">
    <property type="entry name" value="UDP-2,3-DIACYLGLUCOSAMINE HYDROLASE-RELATED"/>
    <property type="match status" value="1"/>
</dbReference>
<dbReference type="InterPro" id="IPR043461">
    <property type="entry name" value="LpxH-like"/>
</dbReference>
<comment type="pathway">
    <text evidence="10">Glycolipid biosynthesis; lipid IV(A) biosynthesis; lipid IV(A) from (3R)-3-hydroxytetradecanoyl-[acyl-carrier-protein] and UDP-N-acetyl-alpha-D-glucosamine: step 4/6.</text>
</comment>
<evidence type="ECO:0000256" key="10">
    <source>
        <dbReference type="HAMAP-Rule" id="MF_00575"/>
    </source>
</evidence>
<dbReference type="Pfam" id="PF00149">
    <property type="entry name" value="Metallophos"/>
    <property type="match status" value="1"/>
</dbReference>
<dbReference type="AlphaFoldDB" id="A0A376BNC2"/>
<dbReference type="EMBL" id="UFSO01000002">
    <property type="protein sequence ID" value="SSY71168.1"/>
    <property type="molecule type" value="Genomic_DNA"/>
</dbReference>
<evidence type="ECO:0000256" key="7">
    <source>
        <dbReference type="ARBA" id="ARBA00023098"/>
    </source>
</evidence>
<feature type="binding site" evidence="10">
    <location>
        <position position="159"/>
    </location>
    <ligand>
        <name>substrate</name>
    </ligand>
</feature>
<dbReference type="InterPro" id="IPR004843">
    <property type="entry name" value="Calcineurin-like_PHP"/>
</dbReference>
<dbReference type="GO" id="GO:0008758">
    <property type="term" value="F:UDP-2,3-diacylglucosamine hydrolase activity"/>
    <property type="evidence" value="ECO:0007669"/>
    <property type="project" value="UniProtKB-UniRule"/>
</dbReference>
<keyword evidence="3 10" id="KW-0997">Cell inner membrane</keyword>
<feature type="binding site" evidence="10">
    <location>
        <position position="41"/>
    </location>
    <ligand>
        <name>Mn(2+)</name>
        <dbReference type="ChEBI" id="CHEBI:29035"/>
        <label>1</label>
    </ligand>
</feature>
<name>A0A376BNC2_9NEIS</name>
<feature type="domain" description="Calcineurin-like phosphoesterase" evidence="11">
    <location>
        <begin position="1"/>
        <end position="199"/>
    </location>
</feature>
<feature type="binding site" evidence="10">
    <location>
        <position position="196"/>
    </location>
    <ligand>
        <name>Mn(2+)</name>
        <dbReference type="ChEBI" id="CHEBI:29035"/>
        <label>2</label>
    </ligand>
</feature>
<evidence type="ECO:0000256" key="5">
    <source>
        <dbReference type="ARBA" id="ARBA00022723"/>
    </source>
</evidence>
<feature type="binding site" evidence="10">
    <location>
        <position position="196"/>
    </location>
    <ligand>
        <name>substrate</name>
    </ligand>
</feature>
<feature type="binding site" evidence="10">
    <location>
        <position position="163"/>
    </location>
    <ligand>
        <name>substrate</name>
    </ligand>
</feature>
<dbReference type="NCBIfam" id="NF003743">
    <property type="entry name" value="PRK05340.1"/>
    <property type="match status" value="1"/>
</dbReference>
<dbReference type="GO" id="GO:0005737">
    <property type="term" value="C:cytoplasm"/>
    <property type="evidence" value="ECO:0007669"/>
    <property type="project" value="InterPro"/>
</dbReference>
<evidence type="ECO:0000256" key="9">
    <source>
        <dbReference type="ARBA" id="ARBA00023211"/>
    </source>
</evidence>
<dbReference type="NCBIfam" id="TIGR01854">
    <property type="entry name" value="lipid_A_lpxH"/>
    <property type="match status" value="1"/>
</dbReference>
<dbReference type="Proteomes" id="UP000254209">
    <property type="component" value="Unassembled WGS sequence"/>
</dbReference>
<dbReference type="STRING" id="1120980.GCA_000745955_02197"/>